<evidence type="ECO:0000313" key="2">
    <source>
        <dbReference type="Proteomes" id="UP000182373"/>
    </source>
</evidence>
<proteinExistence type="predicted"/>
<evidence type="ECO:0000313" key="1">
    <source>
        <dbReference type="EMBL" id="APH53864.1"/>
    </source>
</evidence>
<dbReference type="AlphaFoldDB" id="A0AAC9K976"/>
<sequence>MGEFSWLHRRAMRWETCTMWTLLKSVSIHSIYDRVWASSGLVCGMAAVFAPMTGWADQVLYDSHGTRVQAFIELGSVIMNGANINFGAGSIVYHDGRPVANRGPVTAELYFKPGVMISHKFDIGTLYGSVNAIGTKTVGHGDFEQFSQTGHEPFYMGLEEAYLGFETNLASGGGKDVIAIQGGRQVFKIDDGFLVGRGTYNTGGRAAWWYAPRMAFSGPGVIKFDGHPVRADIFALEVNSDAGLTYGFDRPRSRFAGFDVTLFRSKPGLDGAPTYANREAYVTLTYFNIYDSDRSSTYDYTSRASRDGMNVYSLSFGGSFVPIKALGIRKNFTLYGQYVGQQNSNASQGYQSVDAYAYYIEPGYSFSNLPWAPSVYYRRTTYSGENNPKGTVKHSYDPLFLYNGSRKLYGGYFSGEVVGEYLMGYSGYDVNQVGITLNPPFHVFKHDDKTAFNIIYYNVLMNHPSQYGLNTGSNKYSDEVDVSVNYQYSPTISGAMLAGVAFPGRNGLANVASYQPATGNQPVVGGNAYVLEAFIYTRF</sequence>
<protein>
    <submittedName>
        <fullName evidence="1">Membrane spanning protein</fullName>
    </submittedName>
</protein>
<gene>
    <name evidence="1" type="ORF">GbCGDNIH9_0621</name>
</gene>
<accession>A0AAC9K976</accession>
<dbReference type="Proteomes" id="UP000182373">
    <property type="component" value="Chromosome"/>
</dbReference>
<reference evidence="2" key="1">
    <citation type="submission" date="2016-11" db="EMBL/GenBank/DDBJ databases">
        <title>Comparative genomic and phenotypic analysis of Granulibacter bethesdensis clinical isolates from patients with chronic granulomatous disease.</title>
        <authorList>
            <person name="Zarember K.A."/>
            <person name="Porcella S.F."/>
            <person name="Chu J."/>
            <person name="Ding L."/>
            <person name="Dahlstrom E."/>
            <person name="Barbian K."/>
            <person name="Martens C."/>
            <person name="Sykora L."/>
            <person name="Kramer S."/>
            <person name="Pettinato A.M."/>
            <person name="Hong H."/>
            <person name="Wald G."/>
            <person name="Berg L.J."/>
            <person name="Rogge L.S."/>
            <person name="Greenberg D.E."/>
            <person name="Falcone E.L."/>
            <person name="Neves J.F."/>
            <person name="Simoes M.J."/>
            <person name="Casal M."/>
            <person name="Rodriguez-Lopez F.C."/>
            <person name="Zelazny A."/>
            <person name="Gallin J.I."/>
            <person name="Holland S.M."/>
        </authorList>
    </citation>
    <scope>NUCLEOTIDE SEQUENCE [LARGE SCALE GENOMIC DNA]</scope>
    <source>
        <strain evidence="2">NIH9.1</strain>
    </source>
</reference>
<dbReference type="EMBL" id="CP018191">
    <property type="protein sequence ID" value="APH53864.1"/>
    <property type="molecule type" value="Genomic_DNA"/>
</dbReference>
<name>A0AAC9K976_9PROT</name>
<organism evidence="1 2">
    <name type="scientific">Granulibacter bethesdensis</name>
    <dbReference type="NCBI Taxonomy" id="364410"/>
    <lineage>
        <taxon>Bacteria</taxon>
        <taxon>Pseudomonadati</taxon>
        <taxon>Pseudomonadota</taxon>
        <taxon>Alphaproteobacteria</taxon>
        <taxon>Acetobacterales</taxon>
        <taxon>Acetobacteraceae</taxon>
        <taxon>Granulibacter</taxon>
    </lineage>
</organism>
<dbReference type="RefSeq" id="WP_157692533.1">
    <property type="nucleotide sequence ID" value="NZ_CP018191.1"/>
</dbReference>